<sequence length="309" mass="35867">MKLNYFTYCFERFDDKQQFRCNIREFIKASTSPQALPFARVNKHSGENLYLLPVLSGLYLFVQTKDREIIKKIERKDDEIKAHEIQSLLTKDESLGFASYIYFHPMINVFGFASRVLSPKCTVFQTFINNLLLMLNIRDINFLIHPLKTQITKAEAMKFPFIGTTRVLVNGNSSFGQNVKEFLLGSTNQNDLEIIESFEIIIKPSPRKPLTDTIKHQLATLDDDGVKGIILRAKQNLEDNIKDYYIHQAGALYDEITNTEEEKIFNEIKDKLENNSELAEKVSEYEHEVPEGSNERINHFSQPDNWRTD</sequence>
<feature type="compositionally biased region" description="Polar residues" evidence="1">
    <location>
        <begin position="299"/>
        <end position="309"/>
    </location>
</feature>
<feature type="region of interest" description="Disordered" evidence="1">
    <location>
        <begin position="279"/>
        <end position="309"/>
    </location>
</feature>
<dbReference type="RefSeq" id="WP_120403397.1">
    <property type="nucleotide sequence ID" value="NZ_RAXV01000034.1"/>
</dbReference>
<dbReference type="Proteomes" id="UP000282388">
    <property type="component" value="Unassembled WGS sequence"/>
</dbReference>
<reference evidence="2 3" key="1">
    <citation type="submission" date="2018-09" db="EMBL/GenBank/DDBJ databases">
        <title>The draft genome of Acinetobacter spp. strains.</title>
        <authorList>
            <person name="Qin J."/>
            <person name="Feng Y."/>
            <person name="Zong Z."/>
        </authorList>
    </citation>
    <scope>NUCLEOTIDE SEQUENCE [LARGE SCALE GENOMIC DNA]</scope>
    <source>
        <strain evidence="2 3">WCHAc060012</strain>
    </source>
</reference>
<protein>
    <submittedName>
        <fullName evidence="2">Uncharacterized protein</fullName>
    </submittedName>
</protein>
<keyword evidence="3" id="KW-1185">Reference proteome</keyword>
<proteinExistence type="predicted"/>
<dbReference type="EMBL" id="RAXV01000034">
    <property type="protein sequence ID" value="RKG29713.1"/>
    <property type="molecule type" value="Genomic_DNA"/>
</dbReference>
<evidence type="ECO:0000256" key="1">
    <source>
        <dbReference type="SAM" id="MobiDB-lite"/>
    </source>
</evidence>
<gene>
    <name evidence="2" type="ORF">D7V32_13645</name>
</gene>
<dbReference type="InterPro" id="IPR031894">
    <property type="entry name" value="RexA"/>
</dbReference>
<evidence type="ECO:0000313" key="2">
    <source>
        <dbReference type="EMBL" id="RKG29713.1"/>
    </source>
</evidence>
<evidence type="ECO:0000313" key="3">
    <source>
        <dbReference type="Proteomes" id="UP000282388"/>
    </source>
</evidence>
<comment type="caution">
    <text evidence="2">The sequence shown here is derived from an EMBL/GenBank/DDBJ whole genome shotgun (WGS) entry which is preliminary data.</text>
</comment>
<dbReference type="OrthoDB" id="7056906at2"/>
<organism evidence="2 3">
    <name type="scientific">Acinetobacter tianfuensis</name>
    <dbReference type="NCBI Taxonomy" id="2419603"/>
    <lineage>
        <taxon>Bacteria</taxon>
        <taxon>Pseudomonadati</taxon>
        <taxon>Pseudomonadota</taxon>
        <taxon>Gammaproteobacteria</taxon>
        <taxon>Moraxellales</taxon>
        <taxon>Moraxellaceae</taxon>
        <taxon>Acinetobacter</taxon>
    </lineage>
</organism>
<accession>A0A3A8EMW9</accession>
<feature type="compositionally biased region" description="Basic and acidic residues" evidence="1">
    <location>
        <begin position="279"/>
        <end position="298"/>
    </location>
</feature>
<name>A0A3A8EMW9_9GAMM</name>
<dbReference type="Pfam" id="PF15969">
    <property type="entry name" value="RexA"/>
    <property type="match status" value="1"/>
</dbReference>
<dbReference type="AlphaFoldDB" id="A0A3A8EMW9"/>